<feature type="transmembrane region" description="Helical" evidence="1">
    <location>
        <begin position="6"/>
        <end position="31"/>
    </location>
</feature>
<comment type="caution">
    <text evidence="2">The sequence shown here is derived from an EMBL/GenBank/DDBJ whole genome shotgun (WGS) entry which is preliminary data.</text>
</comment>
<name>X6N4D2_RETFI</name>
<evidence type="ECO:0000256" key="1">
    <source>
        <dbReference type="SAM" id="Phobius"/>
    </source>
</evidence>
<keyword evidence="1" id="KW-1133">Transmembrane helix</keyword>
<feature type="transmembrane region" description="Helical" evidence="1">
    <location>
        <begin position="142"/>
        <end position="164"/>
    </location>
</feature>
<accession>X6N4D2</accession>
<keyword evidence="1" id="KW-0472">Membrane</keyword>
<dbReference type="AlphaFoldDB" id="X6N4D2"/>
<organism evidence="2 3">
    <name type="scientific">Reticulomyxa filosa</name>
    <dbReference type="NCBI Taxonomy" id="46433"/>
    <lineage>
        <taxon>Eukaryota</taxon>
        <taxon>Sar</taxon>
        <taxon>Rhizaria</taxon>
        <taxon>Retaria</taxon>
        <taxon>Foraminifera</taxon>
        <taxon>Monothalamids</taxon>
        <taxon>Reticulomyxidae</taxon>
        <taxon>Reticulomyxa</taxon>
    </lineage>
</organism>
<protein>
    <submittedName>
        <fullName evidence="2">Uncharacterized protein</fullName>
    </submittedName>
</protein>
<evidence type="ECO:0000313" key="3">
    <source>
        <dbReference type="Proteomes" id="UP000023152"/>
    </source>
</evidence>
<dbReference type="Proteomes" id="UP000023152">
    <property type="component" value="Unassembled WGS sequence"/>
</dbReference>
<feature type="transmembrane region" description="Helical" evidence="1">
    <location>
        <begin position="170"/>
        <end position="189"/>
    </location>
</feature>
<reference evidence="2 3" key="1">
    <citation type="journal article" date="2013" name="Curr. Biol.">
        <title>The Genome of the Foraminiferan Reticulomyxa filosa.</title>
        <authorList>
            <person name="Glockner G."/>
            <person name="Hulsmann N."/>
            <person name="Schleicher M."/>
            <person name="Noegel A.A."/>
            <person name="Eichinger L."/>
            <person name="Gallinger C."/>
            <person name="Pawlowski J."/>
            <person name="Sierra R."/>
            <person name="Euteneuer U."/>
            <person name="Pillet L."/>
            <person name="Moustafa A."/>
            <person name="Platzer M."/>
            <person name="Groth M."/>
            <person name="Szafranski K."/>
            <person name="Schliwa M."/>
        </authorList>
    </citation>
    <scope>NUCLEOTIDE SEQUENCE [LARGE SCALE GENOMIC DNA]</scope>
</reference>
<keyword evidence="3" id="KW-1185">Reference proteome</keyword>
<evidence type="ECO:0000313" key="2">
    <source>
        <dbReference type="EMBL" id="ETO20177.1"/>
    </source>
</evidence>
<dbReference type="EMBL" id="ASPP01012857">
    <property type="protein sequence ID" value="ETO20177.1"/>
    <property type="molecule type" value="Genomic_DNA"/>
</dbReference>
<sequence>MSDWTNLAIASFALLAVNYSILLCLFIYISIKFHKYHKLKVEFNKKKKKKIIVERPIHLFTGHISKDLNGIRLPRWADNGIEHTFVLYLSMVYVWRTMSIVYDYYFKESILVEEWKLYPAKSSLDFYTWVLEHKSTWGSQEWTLQVFAFALIFVAVPIFCINYFLGWHDLFIPIFIFILLELILFRLIFHMPCNFFYNF</sequence>
<gene>
    <name evidence="2" type="ORF">RFI_17042</name>
</gene>
<keyword evidence="1" id="KW-0812">Transmembrane</keyword>
<proteinExistence type="predicted"/>